<dbReference type="InterPro" id="IPR028116">
    <property type="entry name" value="Cis-CaaD-like"/>
</dbReference>
<dbReference type="InterPro" id="IPR014347">
    <property type="entry name" value="Tautomerase/MIF_sf"/>
</dbReference>
<keyword evidence="3" id="KW-1185">Reference proteome</keyword>
<dbReference type="Gene3D" id="3.30.429.10">
    <property type="entry name" value="Macrophage Migration Inhibitory Factor"/>
    <property type="match status" value="1"/>
</dbReference>
<dbReference type="AlphaFoldDB" id="A0A7H8QUE5"/>
<dbReference type="Pfam" id="PF14832">
    <property type="entry name" value="Tautomerase_3"/>
    <property type="match status" value="1"/>
</dbReference>
<organism evidence="2 3">
    <name type="scientific">Talaromyces rugulosus</name>
    <name type="common">Penicillium rugulosum</name>
    <dbReference type="NCBI Taxonomy" id="121627"/>
    <lineage>
        <taxon>Eukaryota</taxon>
        <taxon>Fungi</taxon>
        <taxon>Dikarya</taxon>
        <taxon>Ascomycota</taxon>
        <taxon>Pezizomycotina</taxon>
        <taxon>Eurotiomycetes</taxon>
        <taxon>Eurotiomycetidae</taxon>
        <taxon>Eurotiales</taxon>
        <taxon>Trichocomaceae</taxon>
        <taxon>Talaromyces</taxon>
        <taxon>Talaromyces sect. Islandici</taxon>
    </lineage>
</organism>
<evidence type="ECO:0000259" key="1">
    <source>
        <dbReference type="Pfam" id="PF14832"/>
    </source>
</evidence>
<evidence type="ECO:0000313" key="2">
    <source>
        <dbReference type="EMBL" id="QKX57348.1"/>
    </source>
</evidence>
<protein>
    <recommendedName>
        <fullName evidence="1">Tautomerase cis-CaaD-like domain-containing protein</fullName>
    </recommendedName>
</protein>
<gene>
    <name evidence="2" type="ORF">TRUGW13939_04460</name>
</gene>
<dbReference type="RefSeq" id="XP_035343526.1">
    <property type="nucleotide sequence ID" value="XM_035487633.1"/>
</dbReference>
<dbReference type="Proteomes" id="UP000509510">
    <property type="component" value="Chromosome II"/>
</dbReference>
<dbReference type="EMBL" id="CP055899">
    <property type="protein sequence ID" value="QKX57348.1"/>
    <property type="molecule type" value="Genomic_DNA"/>
</dbReference>
<sequence length="346" mass="38735">MVSAGSGRLPWTHTTEYKGGTLAALVYISSFEACMTHKTASPACYRPAEDSHCAVPLSSRVLSWVDGVRKMRIISQFEARPQISRNTAFAAAHAVNIHHLLYLLQVIIWHAWHMSILAVVQWLQGTNIAWAAPSFTSYLTNDAALRSVYNFFTRNYIYSGLHSFQISHCIPLSREQKDALAEFITNLHATTFVTPRLFVNVVFDRPGPIGDIYSGGKSRGQTVPNHIRATVRVGPTRSKESYDEVATKIQSRWDEVVNDATLGAQSFGNLTPKEESRFKKLHGIVFCPMVAALEGGVIVPGPGDEGTWLKDNMAYFQEQVDVHNDNDIRDMLKEISERKDLKRLVE</sequence>
<name>A0A7H8QUE5_TALRU</name>
<dbReference type="KEGG" id="trg:TRUGW13939_04460"/>
<reference evidence="3" key="1">
    <citation type="submission" date="2020-06" db="EMBL/GenBank/DDBJ databases">
        <title>A chromosome-scale genome assembly of Talaromyces rugulosus W13939.</title>
        <authorList>
            <person name="Wang B."/>
            <person name="Guo L."/>
            <person name="Ye K."/>
            <person name="Wang L."/>
        </authorList>
    </citation>
    <scope>NUCLEOTIDE SEQUENCE [LARGE SCALE GENOMIC DNA]</scope>
    <source>
        <strain evidence="3">W13939</strain>
    </source>
</reference>
<evidence type="ECO:0000313" key="3">
    <source>
        <dbReference type="Proteomes" id="UP000509510"/>
    </source>
</evidence>
<accession>A0A7H8QUE5</accession>
<dbReference type="OrthoDB" id="9981319at2759"/>
<feature type="domain" description="Tautomerase cis-CaaD-like" evidence="1">
    <location>
        <begin position="164"/>
        <end position="261"/>
    </location>
</feature>
<proteinExistence type="predicted"/>
<dbReference type="GeneID" id="55991961"/>